<dbReference type="CTD" id="20321425"/>
<dbReference type="KEGG" id="ovi:T265_07246"/>
<dbReference type="GeneID" id="20321425"/>
<gene>
    <name evidence="2" type="ORF">T265_07246</name>
</gene>
<evidence type="ECO:0000256" key="1">
    <source>
        <dbReference type="SAM" id="MobiDB-lite"/>
    </source>
</evidence>
<name>A0A074ZPL6_OPIVI</name>
<dbReference type="EMBL" id="KL596782">
    <property type="protein sequence ID" value="KER25260.1"/>
    <property type="molecule type" value="Genomic_DNA"/>
</dbReference>
<feature type="region of interest" description="Disordered" evidence="1">
    <location>
        <begin position="42"/>
        <end position="66"/>
    </location>
</feature>
<reference evidence="2 3" key="1">
    <citation type="submission" date="2013-11" db="EMBL/GenBank/DDBJ databases">
        <title>Opisthorchis viverrini - life in the bile duct.</title>
        <authorList>
            <person name="Young N.D."/>
            <person name="Nagarajan N."/>
            <person name="Lin S.J."/>
            <person name="Korhonen P.K."/>
            <person name="Jex A.R."/>
            <person name="Hall R.S."/>
            <person name="Safavi-Hemami H."/>
            <person name="Kaewkong W."/>
            <person name="Bertrand D."/>
            <person name="Gao S."/>
            <person name="Seet Q."/>
            <person name="Wongkham S."/>
            <person name="Teh B.T."/>
            <person name="Wongkham C."/>
            <person name="Intapan P.M."/>
            <person name="Maleewong W."/>
            <person name="Yang X."/>
            <person name="Hu M."/>
            <person name="Wang Z."/>
            <person name="Hofmann A."/>
            <person name="Sternberg P.W."/>
            <person name="Tan P."/>
            <person name="Wang J."/>
            <person name="Gasser R.B."/>
        </authorList>
    </citation>
    <scope>NUCLEOTIDE SEQUENCE [LARGE SCALE GENOMIC DNA]</scope>
</reference>
<proteinExistence type="predicted"/>
<evidence type="ECO:0000313" key="3">
    <source>
        <dbReference type="Proteomes" id="UP000054324"/>
    </source>
</evidence>
<dbReference type="AlphaFoldDB" id="A0A074ZPL6"/>
<accession>A0A074ZPL6</accession>
<organism evidence="2 3">
    <name type="scientific">Opisthorchis viverrini</name>
    <name type="common">Southeast Asian liver fluke</name>
    <dbReference type="NCBI Taxonomy" id="6198"/>
    <lineage>
        <taxon>Eukaryota</taxon>
        <taxon>Metazoa</taxon>
        <taxon>Spiralia</taxon>
        <taxon>Lophotrochozoa</taxon>
        <taxon>Platyhelminthes</taxon>
        <taxon>Trematoda</taxon>
        <taxon>Digenea</taxon>
        <taxon>Opisthorchiida</taxon>
        <taxon>Opisthorchiata</taxon>
        <taxon>Opisthorchiidae</taxon>
        <taxon>Opisthorchis</taxon>
    </lineage>
</organism>
<dbReference type="Proteomes" id="UP000054324">
    <property type="component" value="Unassembled WGS sequence"/>
</dbReference>
<evidence type="ECO:0000313" key="2">
    <source>
        <dbReference type="EMBL" id="KER25260.1"/>
    </source>
</evidence>
<keyword evidence="3" id="KW-1185">Reference proteome</keyword>
<dbReference type="RefSeq" id="XP_009170984.1">
    <property type="nucleotide sequence ID" value="XM_009172720.1"/>
</dbReference>
<protein>
    <submittedName>
        <fullName evidence="2">Uncharacterized protein</fullName>
    </submittedName>
</protein>
<sequence length="66" mass="7399">MQEKEDRAVVVRGKAFYFESPAMHSPIARWLEREFTDRKVCGSNATSASRHPLSRLGQPGTNPALL</sequence>